<dbReference type="Pfam" id="PF12973">
    <property type="entry name" value="Cupin_7"/>
    <property type="match status" value="2"/>
</dbReference>
<evidence type="ECO:0000313" key="2">
    <source>
        <dbReference type="EMBL" id="SHL55659.1"/>
    </source>
</evidence>
<dbReference type="STRING" id="735517.SAMN05444272_0878"/>
<dbReference type="Proteomes" id="UP000186002">
    <property type="component" value="Unassembled WGS sequence"/>
</dbReference>
<reference evidence="2 3" key="1">
    <citation type="submission" date="2016-11" db="EMBL/GenBank/DDBJ databases">
        <authorList>
            <person name="Jaros S."/>
            <person name="Januszkiewicz K."/>
            <person name="Wedrychowicz H."/>
        </authorList>
    </citation>
    <scope>NUCLEOTIDE SEQUENCE [LARGE SCALE GENOMIC DNA]</scope>
    <source>
        <strain evidence="2 3">DSM 22153</strain>
    </source>
</reference>
<evidence type="ECO:0000313" key="3">
    <source>
        <dbReference type="Proteomes" id="UP000186002"/>
    </source>
</evidence>
<accession>A0A1M7BM63</accession>
<keyword evidence="3" id="KW-1185">Reference proteome</keyword>
<feature type="domain" description="ChrR-like cupin" evidence="1">
    <location>
        <begin position="9"/>
        <end position="111"/>
    </location>
</feature>
<dbReference type="EMBL" id="FRBW01000001">
    <property type="protein sequence ID" value="SHL55659.1"/>
    <property type="molecule type" value="Genomic_DNA"/>
</dbReference>
<proteinExistence type="predicted"/>
<dbReference type="RefSeq" id="WP_073009276.1">
    <property type="nucleotide sequence ID" value="NZ_FRBW01000001.1"/>
</dbReference>
<sequence>MQIHADLSKKAVVASAELPWIPSPMQGVERRMLERDGAEVARATSLVRYAPGSAFSAHSHDMGEEFLVLEGTFSDETGDYGRGMYVRNPPGSSHTPNSRDGAVILVKLRQMAPWDNHVVRVDTSHPQAWQDGRPGEAILPLFANAHEQVDMIDWDPEVKLPSATFPGGVEYFVLAGTLEDDEGSYPAGTWLRLPPGTSQSVRTLTGVRVWRKTGHLLGAGFQGSEP</sequence>
<dbReference type="InterPro" id="IPR025979">
    <property type="entry name" value="ChrR-like_cupin_dom"/>
</dbReference>
<protein>
    <submittedName>
        <fullName evidence="2">Anti-ECFsigma factor, ChrR</fullName>
    </submittedName>
</protein>
<feature type="domain" description="ChrR-like cupin" evidence="1">
    <location>
        <begin position="126"/>
        <end position="214"/>
    </location>
</feature>
<dbReference type="InterPro" id="IPR014710">
    <property type="entry name" value="RmlC-like_jellyroll"/>
</dbReference>
<dbReference type="InterPro" id="IPR011051">
    <property type="entry name" value="RmlC_Cupin_sf"/>
</dbReference>
<evidence type="ECO:0000259" key="1">
    <source>
        <dbReference type="Pfam" id="PF12973"/>
    </source>
</evidence>
<dbReference type="AlphaFoldDB" id="A0A1M7BM63"/>
<dbReference type="OrthoDB" id="9801227at2"/>
<dbReference type="CDD" id="cd20303">
    <property type="entry name" value="cupin_ChrR_1"/>
    <property type="match status" value="1"/>
</dbReference>
<gene>
    <name evidence="2" type="ORF">SAMN05444272_0878</name>
</gene>
<dbReference type="Gene3D" id="2.60.120.10">
    <property type="entry name" value="Jelly Rolls"/>
    <property type="match status" value="1"/>
</dbReference>
<organism evidence="2 3">
    <name type="scientific">Roseibium suaedae</name>
    <dbReference type="NCBI Taxonomy" id="735517"/>
    <lineage>
        <taxon>Bacteria</taxon>
        <taxon>Pseudomonadati</taxon>
        <taxon>Pseudomonadota</taxon>
        <taxon>Alphaproteobacteria</taxon>
        <taxon>Hyphomicrobiales</taxon>
        <taxon>Stappiaceae</taxon>
        <taxon>Roseibium</taxon>
    </lineage>
</organism>
<dbReference type="SUPFAM" id="SSF51182">
    <property type="entry name" value="RmlC-like cupins"/>
    <property type="match status" value="2"/>
</dbReference>
<name>A0A1M7BM63_9HYPH</name>